<reference evidence="1" key="1">
    <citation type="submission" date="2018-05" db="EMBL/GenBank/DDBJ databases">
        <authorList>
            <person name="Lanie J.A."/>
            <person name="Ng W.-L."/>
            <person name="Kazmierczak K.M."/>
            <person name="Andrzejewski T.M."/>
            <person name="Davidsen T.M."/>
            <person name="Wayne K.J."/>
            <person name="Tettelin H."/>
            <person name="Glass J.I."/>
            <person name="Rusch D."/>
            <person name="Podicherti R."/>
            <person name="Tsui H.-C.T."/>
            <person name="Winkler M.E."/>
        </authorList>
    </citation>
    <scope>NUCLEOTIDE SEQUENCE</scope>
</reference>
<evidence type="ECO:0008006" key="2">
    <source>
        <dbReference type="Google" id="ProtNLM"/>
    </source>
</evidence>
<dbReference type="GO" id="GO:0046653">
    <property type="term" value="P:tetrahydrofolate metabolic process"/>
    <property type="evidence" value="ECO:0007669"/>
    <property type="project" value="InterPro"/>
</dbReference>
<sequence length="87" mass="10123">MLLIPCPFCGPRPEDEFAYGGDATLVTPEEENNVEAIADYIFLRDNPRGWHKEFWTHRYGCRRWMIVERHTVTHKIKSVSLATSTSQ</sequence>
<dbReference type="Gene3D" id="3.30.2270.10">
    <property type="entry name" value="Folate-binding superfamily"/>
    <property type="match status" value="1"/>
</dbReference>
<dbReference type="InterPro" id="IPR006279">
    <property type="entry name" value="SoxD"/>
</dbReference>
<dbReference type="InterPro" id="IPR038561">
    <property type="entry name" value="SoxD_sf"/>
</dbReference>
<dbReference type="AlphaFoldDB" id="A0A381UA98"/>
<organism evidence="1">
    <name type="scientific">marine metagenome</name>
    <dbReference type="NCBI Taxonomy" id="408172"/>
    <lineage>
        <taxon>unclassified sequences</taxon>
        <taxon>metagenomes</taxon>
        <taxon>ecological metagenomes</taxon>
    </lineage>
</organism>
<protein>
    <recommendedName>
        <fullName evidence="2">Sarcosine oxidase subunit delta</fullName>
    </recommendedName>
</protein>
<dbReference type="EMBL" id="UINC01006048">
    <property type="protein sequence ID" value="SVA25146.1"/>
    <property type="molecule type" value="Genomic_DNA"/>
</dbReference>
<dbReference type="GO" id="GO:0008115">
    <property type="term" value="F:sarcosine oxidase activity"/>
    <property type="evidence" value="ECO:0007669"/>
    <property type="project" value="InterPro"/>
</dbReference>
<dbReference type="Pfam" id="PF04267">
    <property type="entry name" value="SoxD"/>
    <property type="match status" value="1"/>
</dbReference>
<gene>
    <name evidence="1" type="ORF">METZ01_LOCUS78000</name>
</gene>
<evidence type="ECO:0000313" key="1">
    <source>
        <dbReference type="EMBL" id="SVA25146.1"/>
    </source>
</evidence>
<proteinExistence type="predicted"/>
<accession>A0A381UA98</accession>
<name>A0A381UA98_9ZZZZ</name>